<evidence type="ECO:0000313" key="4">
    <source>
        <dbReference type="Proteomes" id="UP001558613"/>
    </source>
</evidence>
<sequence>MLAYLRSRPKAGQQEPLFLTEEGKPMSRAWFASRLHLLCKYCGLPPERYTAHSLRIGAATTATSSTPVFTLKAMGRWSSAAYERYERSNHP</sequence>
<keyword evidence="1" id="KW-0233">DNA recombination</keyword>
<proteinExistence type="predicted"/>
<dbReference type="SUPFAM" id="SSF56349">
    <property type="entry name" value="DNA breaking-rejoining enzymes"/>
    <property type="match status" value="1"/>
</dbReference>
<dbReference type="PANTHER" id="PTHR34605:SF3">
    <property type="entry name" value="P CELL-TYPE AGGLUTINATION PROTEIN MAP4-LIKE-RELATED"/>
    <property type="match status" value="1"/>
</dbReference>
<feature type="domain" description="Tyr recombinase" evidence="2">
    <location>
        <begin position="1"/>
        <end position="91"/>
    </location>
</feature>
<comment type="caution">
    <text evidence="3">The sequence shown here is derived from an EMBL/GenBank/DDBJ whole genome shotgun (WGS) entry which is preliminary data.</text>
</comment>
<dbReference type="PROSITE" id="PS51898">
    <property type="entry name" value="TYR_RECOMBINASE"/>
    <property type="match status" value="1"/>
</dbReference>
<accession>A0ABR3MEB6</accession>
<dbReference type="EMBL" id="JAYMGO010000013">
    <property type="protein sequence ID" value="KAL1263437.1"/>
    <property type="molecule type" value="Genomic_DNA"/>
</dbReference>
<dbReference type="InterPro" id="IPR013762">
    <property type="entry name" value="Integrase-like_cat_sf"/>
</dbReference>
<dbReference type="Proteomes" id="UP001558613">
    <property type="component" value="Unassembled WGS sequence"/>
</dbReference>
<evidence type="ECO:0000259" key="2">
    <source>
        <dbReference type="PROSITE" id="PS51898"/>
    </source>
</evidence>
<dbReference type="PANTHER" id="PTHR34605">
    <property type="entry name" value="PHAGE_INTEGRASE DOMAIN-CONTAINING PROTEIN"/>
    <property type="match status" value="1"/>
</dbReference>
<evidence type="ECO:0000313" key="3">
    <source>
        <dbReference type="EMBL" id="KAL1263437.1"/>
    </source>
</evidence>
<reference evidence="3 4" key="1">
    <citation type="submission" date="2023-09" db="EMBL/GenBank/DDBJ databases">
        <authorList>
            <person name="Wang M."/>
        </authorList>
    </citation>
    <scope>NUCLEOTIDE SEQUENCE [LARGE SCALE GENOMIC DNA]</scope>
    <source>
        <strain evidence="3">GT-2023</strain>
        <tissue evidence="3">Liver</tissue>
    </source>
</reference>
<dbReference type="InterPro" id="IPR011010">
    <property type="entry name" value="DNA_brk_join_enz"/>
</dbReference>
<dbReference type="InterPro" id="IPR052925">
    <property type="entry name" value="Phage_Integrase-like_Recomb"/>
</dbReference>
<protein>
    <recommendedName>
        <fullName evidence="2">Tyr recombinase domain-containing protein</fullName>
    </recommendedName>
</protein>
<dbReference type="InterPro" id="IPR002104">
    <property type="entry name" value="Integrase_catalytic"/>
</dbReference>
<organism evidence="3 4">
    <name type="scientific">Cirrhinus molitorella</name>
    <name type="common">mud carp</name>
    <dbReference type="NCBI Taxonomy" id="172907"/>
    <lineage>
        <taxon>Eukaryota</taxon>
        <taxon>Metazoa</taxon>
        <taxon>Chordata</taxon>
        <taxon>Craniata</taxon>
        <taxon>Vertebrata</taxon>
        <taxon>Euteleostomi</taxon>
        <taxon>Actinopterygii</taxon>
        <taxon>Neopterygii</taxon>
        <taxon>Teleostei</taxon>
        <taxon>Ostariophysi</taxon>
        <taxon>Cypriniformes</taxon>
        <taxon>Cyprinidae</taxon>
        <taxon>Labeoninae</taxon>
        <taxon>Labeonini</taxon>
        <taxon>Cirrhinus</taxon>
    </lineage>
</organism>
<evidence type="ECO:0000256" key="1">
    <source>
        <dbReference type="ARBA" id="ARBA00023172"/>
    </source>
</evidence>
<name>A0ABR3MEB6_9TELE</name>
<dbReference type="Gene3D" id="1.10.443.10">
    <property type="entry name" value="Intergrase catalytic core"/>
    <property type="match status" value="1"/>
</dbReference>
<gene>
    <name evidence="3" type="ORF">QQF64_006176</name>
</gene>
<keyword evidence="4" id="KW-1185">Reference proteome</keyword>